<feature type="compositionally biased region" description="Basic and acidic residues" evidence="1">
    <location>
        <begin position="209"/>
        <end position="224"/>
    </location>
</feature>
<evidence type="ECO:0000313" key="2">
    <source>
        <dbReference type="Proteomes" id="UP000228380"/>
    </source>
</evidence>
<organism evidence="2 3">
    <name type="scientific">Phoenix dactylifera</name>
    <name type="common">Date palm</name>
    <dbReference type="NCBI Taxonomy" id="42345"/>
    <lineage>
        <taxon>Eukaryota</taxon>
        <taxon>Viridiplantae</taxon>
        <taxon>Streptophyta</taxon>
        <taxon>Embryophyta</taxon>
        <taxon>Tracheophyta</taxon>
        <taxon>Spermatophyta</taxon>
        <taxon>Magnoliopsida</taxon>
        <taxon>Liliopsida</taxon>
        <taxon>Arecaceae</taxon>
        <taxon>Coryphoideae</taxon>
        <taxon>Phoeniceae</taxon>
        <taxon>Phoenix</taxon>
    </lineage>
</organism>
<dbReference type="PANTHER" id="PTHR34461:SF2">
    <property type="entry name" value="EXPRESSED PROTEIN"/>
    <property type="match status" value="1"/>
</dbReference>
<evidence type="ECO:0000313" key="3">
    <source>
        <dbReference type="RefSeq" id="XP_038978628.1"/>
    </source>
</evidence>
<dbReference type="OrthoDB" id="775914at2759"/>
<protein>
    <submittedName>
        <fullName evidence="3">Uncharacterized protein LOC103717132 isoform X1</fullName>
    </submittedName>
</protein>
<proteinExistence type="predicted"/>
<reference evidence="3" key="1">
    <citation type="submission" date="2025-08" db="UniProtKB">
        <authorList>
            <consortium name="RefSeq"/>
        </authorList>
    </citation>
    <scope>IDENTIFICATION</scope>
    <source>
        <tissue evidence="3">Young leaves</tissue>
    </source>
</reference>
<feature type="region of interest" description="Disordered" evidence="1">
    <location>
        <begin position="208"/>
        <end position="232"/>
    </location>
</feature>
<dbReference type="AlphaFoldDB" id="A0A8B9A460"/>
<dbReference type="PANTHER" id="PTHR34461">
    <property type="entry name" value="EXPRESSED PROTEIN"/>
    <property type="match status" value="1"/>
</dbReference>
<dbReference type="GeneID" id="103717132"/>
<dbReference type="RefSeq" id="XP_038978628.1">
    <property type="nucleotide sequence ID" value="XM_039122700.1"/>
</dbReference>
<name>A0A8B9A460_PHODC</name>
<accession>A0A8B9A460</accession>
<keyword evidence="2" id="KW-1185">Reference proteome</keyword>
<dbReference type="Proteomes" id="UP000228380">
    <property type="component" value="Unplaced"/>
</dbReference>
<evidence type="ECO:0000256" key="1">
    <source>
        <dbReference type="SAM" id="MobiDB-lite"/>
    </source>
</evidence>
<sequence>MYALLCLGSSFRKVMTTSNNLPLCFPYAPGLVLKKERCLLRRKGNYRLAANFSTLASHSYTNFIQATMGGSKLKNHNFTSPRRQSLRLKALSAIYEAEVVNIANLRTKHQQQFNGGNCSTVAKRIKVEVLEPEEGNCTSKSNEHVNDPTECSYPEKHIYEETNTDHDDQSLSDLTLKDLRASCKAKKKKVLKSVASAEVGLRNYSHVDPSQKWKHEHEKPKEEKPDLEEPLVTLKLSKKSTADRNQRKHAGLSPVSLGSIEAVTAKTCSLSSNDMHGSMPVAQMKASIADRPSEDSAADLHDLKSEAETVEEDFGGSAKENFIEVDHSLLSSTTYAGSSELVCHFKTEIMEPCSLDGENTVNIATNSTLDIISSGNSLDDSSAELLQKVSEGLNNCFPSSSPDLKRTLHVDSPELVYTIKREILENDSPLHQNPVYVAASSTVDFIAKFNYSEKLSTEPFGRHEDVLENGGSNSSSNTSTNCCLNEVSTEYIEPDQCSLSENEEHANEIRKMDLSEMSNRKLRLSLVSIHKAVPFDLCSSGPASMTIDPGADIPSASSHSYRSMDIKVAEACASVWGHEDSRSLAHYLPVQQMPICSHIEHATNACSLLCKEHDLELIFNTATEGECSNNSAYHPIAADERSLLCREHDLDEIFNTGLEGECLHNTSHHSVAGDEQINSNDNESISTHLEEFSEAYNLYSPKPSHTCCGALAESSCKTEELSSKEGGRAEEVTSYSVEISGVNDPEGLTRAPDSRSPKISPTCFSTLSGLHCADSLSKVAGEFSSFGVEGKLHAAKDQPASSEISQLVDAKGQNMEKEHKHDKGLLVAHSPQRLLSNRKTISPTSQEKLWQALSDIDLYGASQLPKNRKKLWSETWTKTKTPSSLSGQKEAEALLAPEQMSKKPKNHSNASLLSVNKGILKSPDASCRSPCFCMKNSTFHEQTEKAVEFSQRQMHDIENIAMKLLKGLKSMKNIVEETLCSESCSSLPSKFTADEIRAAVENASKLEKITRRWLSMMTKDCNRFCKIMRLAENKETTPVNGVSKKRKKITFADEAGGVLCQVKDFRQQPAPVVVRETGKDDMSHVLL</sequence>
<gene>
    <name evidence="3" type="primary">LOC103717132</name>
</gene>